<dbReference type="Pfam" id="PF02911">
    <property type="entry name" value="Formyl_trans_C"/>
    <property type="match status" value="1"/>
</dbReference>
<dbReference type="EMBL" id="JBAKFF010000001">
    <property type="protein sequence ID" value="MEX0431412.1"/>
    <property type="molecule type" value="Genomic_DNA"/>
</dbReference>
<evidence type="ECO:0000313" key="11">
    <source>
        <dbReference type="EMBL" id="MEX0431412.1"/>
    </source>
</evidence>
<dbReference type="SUPFAM" id="SSF50486">
    <property type="entry name" value="FMT C-terminal domain-like"/>
    <property type="match status" value="1"/>
</dbReference>
<dbReference type="HAMAP" id="MF_00182">
    <property type="entry name" value="Formyl_trans"/>
    <property type="match status" value="1"/>
</dbReference>
<comment type="catalytic activity">
    <reaction evidence="7 8">
        <text>L-methionyl-tRNA(fMet) + (6R)-10-formyltetrahydrofolate = N-formyl-L-methionyl-tRNA(fMet) + (6S)-5,6,7,8-tetrahydrofolate + H(+)</text>
        <dbReference type="Rhea" id="RHEA:24380"/>
        <dbReference type="Rhea" id="RHEA-COMP:9952"/>
        <dbReference type="Rhea" id="RHEA-COMP:9953"/>
        <dbReference type="ChEBI" id="CHEBI:15378"/>
        <dbReference type="ChEBI" id="CHEBI:57453"/>
        <dbReference type="ChEBI" id="CHEBI:78530"/>
        <dbReference type="ChEBI" id="CHEBI:78844"/>
        <dbReference type="ChEBI" id="CHEBI:195366"/>
        <dbReference type="EC" id="2.1.2.9"/>
    </reaction>
</comment>
<dbReference type="InterPro" id="IPR005794">
    <property type="entry name" value="Fmt"/>
</dbReference>
<gene>
    <name evidence="8 11" type="primary">fmt</name>
    <name evidence="11" type="ORF">V6X30_08365</name>
</gene>
<dbReference type="InterPro" id="IPR041711">
    <property type="entry name" value="Met-tRNA-FMT_N"/>
</dbReference>
<comment type="similarity">
    <text evidence="2 8">Belongs to the Fmt family.</text>
</comment>
<dbReference type="InterPro" id="IPR011034">
    <property type="entry name" value="Formyl_transferase-like_C_sf"/>
</dbReference>
<accession>A0ABV3T892</accession>
<organism evidence="11 12">
    <name type="scientific">Spiribacter insolitus</name>
    <dbReference type="NCBI Taxonomy" id="3122417"/>
    <lineage>
        <taxon>Bacteria</taxon>
        <taxon>Pseudomonadati</taxon>
        <taxon>Pseudomonadota</taxon>
        <taxon>Gammaproteobacteria</taxon>
        <taxon>Chromatiales</taxon>
        <taxon>Ectothiorhodospiraceae</taxon>
        <taxon>Spiribacter</taxon>
    </lineage>
</organism>
<evidence type="ECO:0000313" key="12">
    <source>
        <dbReference type="Proteomes" id="UP001556637"/>
    </source>
</evidence>
<feature type="domain" description="Formyl transferase C-terminal" evidence="10">
    <location>
        <begin position="201"/>
        <end position="299"/>
    </location>
</feature>
<dbReference type="InterPro" id="IPR001555">
    <property type="entry name" value="GART_AS"/>
</dbReference>
<dbReference type="InterPro" id="IPR002376">
    <property type="entry name" value="Formyl_transf_N"/>
</dbReference>
<dbReference type="NCBIfam" id="TIGR00460">
    <property type="entry name" value="fmt"/>
    <property type="match status" value="1"/>
</dbReference>
<comment type="function">
    <text evidence="1 8">Attaches a formyl group to the free amino group of methionyl-tRNA(fMet). The formyl group appears to play a dual role in the initiator identity of N-formylmethionyl-tRNA by promoting its recognition by IF2 and preventing the misappropriation of this tRNA by the elongation apparatus.</text>
</comment>
<evidence type="ECO:0000256" key="6">
    <source>
        <dbReference type="ARBA" id="ARBA00022917"/>
    </source>
</evidence>
<name>A0ABV3T892_9GAMM</name>
<keyword evidence="12" id="KW-1185">Reference proteome</keyword>
<comment type="caution">
    <text evidence="11">The sequence shown here is derived from an EMBL/GenBank/DDBJ whole genome shotgun (WGS) entry which is preliminary data.</text>
</comment>
<feature type="binding site" evidence="8">
    <location>
        <begin position="107"/>
        <end position="110"/>
    </location>
    <ligand>
        <name>(6S)-5,6,7,8-tetrahydrofolate</name>
        <dbReference type="ChEBI" id="CHEBI:57453"/>
    </ligand>
</feature>
<evidence type="ECO:0000256" key="3">
    <source>
        <dbReference type="ARBA" id="ARBA00012261"/>
    </source>
</evidence>
<keyword evidence="6 8" id="KW-0648">Protein biosynthesis</keyword>
<dbReference type="RefSeq" id="WP_367984162.1">
    <property type="nucleotide sequence ID" value="NZ_JBAKFF010000001.1"/>
</dbReference>
<dbReference type="PANTHER" id="PTHR11138">
    <property type="entry name" value="METHIONYL-TRNA FORMYLTRANSFERASE"/>
    <property type="match status" value="1"/>
</dbReference>
<evidence type="ECO:0000259" key="10">
    <source>
        <dbReference type="Pfam" id="PF02911"/>
    </source>
</evidence>
<evidence type="ECO:0000259" key="9">
    <source>
        <dbReference type="Pfam" id="PF00551"/>
    </source>
</evidence>
<dbReference type="InterPro" id="IPR036477">
    <property type="entry name" value="Formyl_transf_N_sf"/>
</dbReference>
<reference evidence="11 12" key="1">
    <citation type="submission" date="2024-02" db="EMBL/GenBank/DDBJ databases">
        <title>New especies of Spiribacter isolated from saline water.</title>
        <authorList>
            <person name="Leon M.J."/>
            <person name="De La Haba R."/>
            <person name="Sanchez-Porro C."/>
            <person name="Ventosa A."/>
        </authorList>
    </citation>
    <scope>NUCLEOTIDE SEQUENCE [LARGE SCALE GENOMIC DNA]</scope>
    <source>
        <strain evidence="12">ag22IC4-189</strain>
    </source>
</reference>
<dbReference type="PANTHER" id="PTHR11138:SF5">
    <property type="entry name" value="METHIONYL-TRNA FORMYLTRANSFERASE, MITOCHONDRIAL"/>
    <property type="match status" value="1"/>
</dbReference>
<dbReference type="Proteomes" id="UP001556637">
    <property type="component" value="Unassembled WGS sequence"/>
</dbReference>
<sequence>MVYAGTPAFAVPALEALIDSGYRVAAVYTQPDRPAGRGRRLRASPVKTLALEHGLVVEQPESLRDPAAQARLAGHAPDAMVVAAYGLILPPAVLAIPTQGCLNIHASLLPRWRGAAPIQRAIEAGDEESGVCLMEMAAGLDTGPVVACRSTSIGTEETASTLHDRLADMGAELLASTLNDWLAGRIGASDQPAEGVTYADKITTEEARVDWHMDADSLARRVRAFNPWPVMRCHRDHSPLKIWAAWAMPDPATTAAPGEVLAVSEEGIDVQTGDGVLRLLQVQASGGRAQAVADFLRGHTVHVGETLL</sequence>
<dbReference type="InterPro" id="IPR037022">
    <property type="entry name" value="Formyl_trans_C_sf"/>
</dbReference>
<dbReference type="CDD" id="cd08646">
    <property type="entry name" value="FMT_core_Met-tRNA-FMT_N"/>
    <property type="match status" value="1"/>
</dbReference>
<evidence type="ECO:0000256" key="5">
    <source>
        <dbReference type="ARBA" id="ARBA00022679"/>
    </source>
</evidence>
<keyword evidence="5 8" id="KW-0808">Transferase</keyword>
<evidence type="ECO:0000256" key="2">
    <source>
        <dbReference type="ARBA" id="ARBA00010699"/>
    </source>
</evidence>
<dbReference type="InterPro" id="IPR044135">
    <property type="entry name" value="Met-tRNA-FMT_C"/>
</dbReference>
<evidence type="ECO:0000256" key="1">
    <source>
        <dbReference type="ARBA" id="ARBA00002606"/>
    </source>
</evidence>
<evidence type="ECO:0000256" key="4">
    <source>
        <dbReference type="ARBA" id="ARBA00016014"/>
    </source>
</evidence>
<dbReference type="SUPFAM" id="SSF53328">
    <property type="entry name" value="Formyltransferase"/>
    <property type="match status" value="1"/>
</dbReference>
<evidence type="ECO:0000256" key="8">
    <source>
        <dbReference type="HAMAP-Rule" id="MF_00182"/>
    </source>
</evidence>
<protein>
    <recommendedName>
        <fullName evidence="4 8">Methionyl-tRNA formyltransferase</fullName>
        <ecNumber evidence="3 8">2.1.2.9</ecNumber>
    </recommendedName>
</protein>
<dbReference type="Gene3D" id="3.10.25.10">
    <property type="entry name" value="Formyl transferase, C-terminal domain"/>
    <property type="match status" value="1"/>
</dbReference>
<dbReference type="Gene3D" id="3.40.50.170">
    <property type="entry name" value="Formyl transferase, N-terminal domain"/>
    <property type="match status" value="1"/>
</dbReference>
<evidence type="ECO:0000256" key="7">
    <source>
        <dbReference type="ARBA" id="ARBA00048558"/>
    </source>
</evidence>
<dbReference type="PROSITE" id="PS00373">
    <property type="entry name" value="GART"/>
    <property type="match status" value="1"/>
</dbReference>
<proteinExistence type="inferred from homology"/>
<dbReference type="InterPro" id="IPR005793">
    <property type="entry name" value="Formyl_trans_C"/>
</dbReference>
<dbReference type="EC" id="2.1.2.9" evidence="3 8"/>
<feature type="domain" description="Formyl transferase N-terminal" evidence="9">
    <location>
        <begin position="4"/>
        <end position="177"/>
    </location>
</feature>
<dbReference type="GO" id="GO:0004479">
    <property type="term" value="F:methionyl-tRNA formyltransferase activity"/>
    <property type="evidence" value="ECO:0007669"/>
    <property type="project" value="UniProtKB-EC"/>
</dbReference>
<dbReference type="Pfam" id="PF00551">
    <property type="entry name" value="Formyl_trans_N"/>
    <property type="match status" value="1"/>
</dbReference>
<dbReference type="CDD" id="cd08704">
    <property type="entry name" value="Met_tRNA_FMT_C"/>
    <property type="match status" value="1"/>
</dbReference>